<dbReference type="Proteomes" id="UP000176527">
    <property type="component" value="Unassembled WGS sequence"/>
</dbReference>
<dbReference type="AlphaFoldDB" id="A0A1F5K9V8"/>
<dbReference type="InterPro" id="IPR014825">
    <property type="entry name" value="DNA_alkylation"/>
</dbReference>
<protein>
    <submittedName>
        <fullName evidence="1">DNA alkylation repair protein</fullName>
    </submittedName>
</protein>
<dbReference type="SUPFAM" id="SSF48371">
    <property type="entry name" value="ARM repeat"/>
    <property type="match status" value="1"/>
</dbReference>
<dbReference type="PANTHER" id="PTHR34070:SF1">
    <property type="entry name" value="DNA ALKYLATION REPAIR PROTEIN"/>
    <property type="match status" value="1"/>
</dbReference>
<accession>A0A1F5K9V8</accession>
<name>A0A1F5K9V8_9BACT</name>
<dbReference type="PANTHER" id="PTHR34070">
    <property type="entry name" value="ARMADILLO-TYPE FOLD"/>
    <property type="match status" value="1"/>
</dbReference>
<reference evidence="1 2" key="1">
    <citation type="journal article" date="2016" name="Nat. Commun.">
        <title>Thousands of microbial genomes shed light on interconnected biogeochemical processes in an aquifer system.</title>
        <authorList>
            <person name="Anantharaman K."/>
            <person name="Brown C.T."/>
            <person name="Hug L.A."/>
            <person name="Sharon I."/>
            <person name="Castelle C.J."/>
            <person name="Probst A.J."/>
            <person name="Thomas B.C."/>
            <person name="Singh A."/>
            <person name="Wilkins M.J."/>
            <person name="Karaoz U."/>
            <person name="Brodie E.L."/>
            <person name="Williams K.H."/>
            <person name="Hubbard S.S."/>
            <person name="Banfield J.F."/>
        </authorList>
    </citation>
    <scope>NUCLEOTIDE SEQUENCE [LARGE SCALE GENOMIC DNA]</scope>
</reference>
<proteinExistence type="predicted"/>
<dbReference type="Gene3D" id="1.25.10.90">
    <property type="match status" value="1"/>
</dbReference>
<dbReference type="EMBL" id="MFDE01000038">
    <property type="protein sequence ID" value="OGE37696.1"/>
    <property type="molecule type" value="Genomic_DNA"/>
</dbReference>
<comment type="caution">
    <text evidence="1">The sequence shown here is derived from an EMBL/GenBank/DDBJ whole genome shotgun (WGS) entry which is preliminary data.</text>
</comment>
<dbReference type="CDD" id="cd06561">
    <property type="entry name" value="AlkD_like"/>
    <property type="match status" value="1"/>
</dbReference>
<evidence type="ECO:0000313" key="1">
    <source>
        <dbReference type="EMBL" id="OGE37696.1"/>
    </source>
</evidence>
<dbReference type="Pfam" id="PF08713">
    <property type="entry name" value="DNA_alkylation"/>
    <property type="match status" value="1"/>
</dbReference>
<organism evidence="1 2">
    <name type="scientific">Candidatus Daviesbacteria bacterium RIFCSPHIGHO2_12_FULL_37_11</name>
    <dbReference type="NCBI Taxonomy" id="1797777"/>
    <lineage>
        <taxon>Bacteria</taxon>
        <taxon>Candidatus Daviesiibacteriota</taxon>
    </lineage>
</organism>
<sequence>MLKKLRADLEKFKNPEKAKSLQRFFKTGKGQYGEGDIFLGISVPILRKIAIKYKDLPFTGITKLLKSKIHEERLIALLLLVHNFQKGDKKKRKEIYEFYLKSTKHINNWDLVDLSAPKILGADLLDPRLREDDKKILYKLAKSENLWERRIAIIATYQFIWKAKEYKNTFKIAEILLSDKHDLIQKAVGWMLREVGKRISQDTEEDFLRKNYHKMGRTALRYAIERFPESLRIKYLKGEI</sequence>
<evidence type="ECO:0000313" key="2">
    <source>
        <dbReference type="Proteomes" id="UP000176527"/>
    </source>
</evidence>
<gene>
    <name evidence="1" type="ORF">A3F00_04570</name>
</gene>
<dbReference type="InterPro" id="IPR016024">
    <property type="entry name" value="ARM-type_fold"/>
</dbReference>